<accession>A0A3E2H753</accession>
<dbReference type="PANTHER" id="PTHR43392">
    <property type="entry name" value="AAA-TYPE ATPASE FAMILY PROTEIN / ANKYRIN REPEAT FAMILY PROTEIN"/>
    <property type="match status" value="1"/>
</dbReference>
<evidence type="ECO:0000256" key="1">
    <source>
        <dbReference type="ARBA" id="ARBA00010378"/>
    </source>
</evidence>
<evidence type="ECO:0000256" key="3">
    <source>
        <dbReference type="ARBA" id="ARBA00022840"/>
    </source>
</evidence>
<dbReference type="FunFam" id="1.10.8.60:FF:000160">
    <property type="entry name" value="WGS project CABT00000000 data, contig 2.55"/>
    <property type="match status" value="1"/>
</dbReference>
<dbReference type="SUPFAM" id="SSF52540">
    <property type="entry name" value="P-loop containing nucleoside triphosphate hydrolases"/>
    <property type="match status" value="3"/>
</dbReference>
<dbReference type="FunFam" id="3.40.50.300:FF:000216">
    <property type="entry name" value="Type VII secretion ATPase EccA"/>
    <property type="match status" value="2"/>
</dbReference>
<feature type="compositionally biased region" description="Basic and acidic residues" evidence="4">
    <location>
        <begin position="163"/>
        <end position="172"/>
    </location>
</feature>
<feature type="compositionally biased region" description="Basic and acidic residues" evidence="4">
    <location>
        <begin position="494"/>
        <end position="525"/>
    </location>
</feature>
<keyword evidence="3" id="KW-0067">ATP-binding</keyword>
<proteinExistence type="inferred from homology"/>
<dbReference type="CDD" id="cd00009">
    <property type="entry name" value="AAA"/>
    <property type="match status" value="2"/>
</dbReference>
<evidence type="ECO:0000256" key="4">
    <source>
        <dbReference type="SAM" id="MobiDB-lite"/>
    </source>
</evidence>
<dbReference type="Gene3D" id="1.10.8.60">
    <property type="match status" value="2"/>
</dbReference>
<dbReference type="STRING" id="5539.A0A3E2H753"/>
<dbReference type="OMA" id="YGDIPYE"/>
<dbReference type="Pfam" id="PF00004">
    <property type="entry name" value="AAA"/>
    <property type="match status" value="3"/>
</dbReference>
<dbReference type="Proteomes" id="UP000258309">
    <property type="component" value="Unassembled WGS sequence"/>
</dbReference>
<feature type="domain" description="AAA+ ATPase" evidence="5">
    <location>
        <begin position="229"/>
        <end position="389"/>
    </location>
</feature>
<dbReference type="EMBL" id="NCSJ02000135">
    <property type="protein sequence ID" value="RFU29235.1"/>
    <property type="molecule type" value="Genomic_DNA"/>
</dbReference>
<dbReference type="Pfam" id="PF17866">
    <property type="entry name" value="AAA_lid_6"/>
    <property type="match status" value="1"/>
</dbReference>
<dbReference type="InterPro" id="IPR000641">
    <property type="entry name" value="CbxX/CfxQ"/>
</dbReference>
<keyword evidence="7" id="KW-1185">Reference proteome</keyword>
<dbReference type="InterPro" id="IPR003959">
    <property type="entry name" value="ATPase_AAA_core"/>
</dbReference>
<dbReference type="InterPro" id="IPR050773">
    <property type="entry name" value="CbxX/CfxQ_RuBisCO_ESX"/>
</dbReference>
<feature type="compositionally biased region" description="Basic and acidic residues" evidence="4">
    <location>
        <begin position="436"/>
        <end position="469"/>
    </location>
</feature>
<feature type="region of interest" description="Disordered" evidence="4">
    <location>
        <begin position="430"/>
        <end position="530"/>
    </location>
</feature>
<dbReference type="InterPro" id="IPR027417">
    <property type="entry name" value="P-loop_NTPase"/>
</dbReference>
<dbReference type="GO" id="GO:0016887">
    <property type="term" value="F:ATP hydrolysis activity"/>
    <property type="evidence" value="ECO:0007669"/>
    <property type="project" value="InterPro"/>
</dbReference>
<dbReference type="Gene3D" id="3.40.50.300">
    <property type="entry name" value="P-loop containing nucleotide triphosphate hydrolases"/>
    <property type="match status" value="3"/>
</dbReference>
<sequence length="1121" mass="124933">MAGDSLVDMDITPTVEIPGSSRYPSFSLIQLDLPSRFSRLQYLNFYADLNLLHSQYPDNQKLLPCRRLQTDPIRRLNVIAILKQVRNIVEKQQESGVEVVSPTVIKHLEIWERHFRINKSTKVGSESSQQNGNSGVGDLNKSEVAEKIEQGEDKENAQTPDDTESKKTKPEENVEDDETRRKRKKKEKIKECISEINGMVGLDDVKRHLDMIRAKIETSTRQGVDLKNDCFGTVLIGNPGTGKTTVARNYAKYLSASGVVGSGYKETSGTYLADGGISRIKRYIDNLTNSGGVLFIDNAHQLVSNNSSRGRIVLDFMLEEIERHKGKVLLLLAGYEKGMLKLLGHNHRATANLPHVLKFPEYSNEQLLQILTSLIKKRFDGKMRVEGGDDGLYMRVAARRVGRTRGGPQFGNARAIEHLLARIWERQSARLSVSRKNKEQKAEETKQTETKPTGTKEVEDDTPKEKGENQHASVCKTPGKPDDTPHTVGVDEESFSRDEKTTSAREKETDSHTMSKDNQSEERNPGDNIACEDDDYLFTKHDILGPSPVEAILESPAWKKLQRLTGLECVKQAILSILEVVRSNYQRELDEKPLLQLSFNRLFLGPPGTGKTVVAKLYAQILVEIGALSKGEVIIRNPSDLIGRYIGHSEANTKSVLTAAMGNVLVVDEAHMLYTGNKEGTGNSSDSFRQGVIDTIVSEVQGVPGEDRAVLLLGYGDKMQEMLQNCNPGLSRRFPISDAFWFQNFTLSELESILRSKLEEQVIEATEEAITVAMDVLDKARTRLNFGNGGDVENLISKAKANYQSRVSSLEKSDQHKKWILQPHDFDPEYNRGKSAIINLKRLFSDVVGCDDIVRKLERYQRVSQSLKARNMDPKGYIPTNFIFKGPPGTGKTTTARKIAQVYYDMGFLSEASVVECSVSDLVGRYVGHSGPKTTKVLERGLGKVLFIDEAYRLSSKGDKNSFTSEVVSELVDLLTKPKFHGNLIVILAGYEGEMNQLLSVNPGLASRFPEELNFTSLDTQQCLKVLQTKLGKAGISVPVLSQPKSMEYTVLVRLMGSLTRTASWGNARDVETLSKSLCMHVLAEAQDFDETLECGASMVAATMEDMLQERRARATPARNY</sequence>
<evidence type="ECO:0000259" key="5">
    <source>
        <dbReference type="SMART" id="SM00382"/>
    </source>
</evidence>
<feature type="non-terminal residue" evidence="6">
    <location>
        <position position="1121"/>
    </location>
</feature>
<organism evidence="6 7">
    <name type="scientific">Scytalidium lignicola</name>
    <name type="common">Hyphomycete</name>
    <dbReference type="NCBI Taxonomy" id="5539"/>
    <lineage>
        <taxon>Eukaryota</taxon>
        <taxon>Fungi</taxon>
        <taxon>Dikarya</taxon>
        <taxon>Ascomycota</taxon>
        <taxon>Pezizomycotina</taxon>
        <taxon>Leotiomycetes</taxon>
        <taxon>Leotiomycetes incertae sedis</taxon>
        <taxon>Scytalidium</taxon>
    </lineage>
</organism>
<feature type="compositionally biased region" description="Low complexity" evidence="4">
    <location>
        <begin position="123"/>
        <end position="137"/>
    </location>
</feature>
<evidence type="ECO:0000256" key="2">
    <source>
        <dbReference type="ARBA" id="ARBA00022741"/>
    </source>
</evidence>
<feature type="domain" description="AAA+ ATPase" evidence="5">
    <location>
        <begin position="878"/>
        <end position="1019"/>
    </location>
</feature>
<dbReference type="OrthoDB" id="2423195at2759"/>
<feature type="domain" description="AAA+ ATPase" evidence="5">
    <location>
        <begin position="597"/>
        <end position="790"/>
    </location>
</feature>
<dbReference type="AlphaFoldDB" id="A0A3E2H753"/>
<comment type="similarity">
    <text evidence="1">Belongs to the CbxX/CfxQ family.</text>
</comment>
<dbReference type="GO" id="GO:0005524">
    <property type="term" value="F:ATP binding"/>
    <property type="evidence" value="ECO:0007669"/>
    <property type="project" value="UniProtKB-KW"/>
</dbReference>
<feature type="region of interest" description="Disordered" evidence="4">
    <location>
        <begin position="148"/>
        <end position="188"/>
    </location>
</feature>
<dbReference type="SMART" id="SM00382">
    <property type="entry name" value="AAA"/>
    <property type="match status" value="3"/>
</dbReference>
<protein>
    <recommendedName>
        <fullName evidence="5">AAA+ ATPase domain-containing protein</fullName>
    </recommendedName>
</protein>
<comment type="caution">
    <text evidence="6">The sequence shown here is derived from an EMBL/GenBank/DDBJ whole genome shotgun (WGS) entry which is preliminary data.</text>
</comment>
<dbReference type="PANTHER" id="PTHR43392:SF2">
    <property type="entry name" value="AAA-TYPE ATPASE FAMILY PROTEIN _ ANKYRIN REPEAT FAMILY PROTEIN"/>
    <property type="match status" value="1"/>
</dbReference>
<feature type="non-terminal residue" evidence="6">
    <location>
        <position position="1"/>
    </location>
</feature>
<name>A0A3E2H753_SCYLI</name>
<evidence type="ECO:0000313" key="6">
    <source>
        <dbReference type="EMBL" id="RFU29235.1"/>
    </source>
</evidence>
<gene>
    <name evidence="6" type="ORF">B7463_g7080</name>
</gene>
<reference evidence="6 7" key="1">
    <citation type="submission" date="2018-05" db="EMBL/GenBank/DDBJ databases">
        <title>Draft genome sequence of Scytalidium lignicola DSM 105466, a ubiquitous saprotrophic fungus.</title>
        <authorList>
            <person name="Buettner E."/>
            <person name="Gebauer A.M."/>
            <person name="Hofrichter M."/>
            <person name="Liers C."/>
            <person name="Kellner H."/>
        </authorList>
    </citation>
    <scope>NUCLEOTIDE SEQUENCE [LARGE SCALE GENOMIC DNA]</scope>
    <source>
        <strain evidence="6 7">DSM 105466</strain>
    </source>
</reference>
<dbReference type="InterPro" id="IPR003593">
    <property type="entry name" value="AAA+_ATPase"/>
</dbReference>
<feature type="region of interest" description="Disordered" evidence="4">
    <location>
        <begin position="121"/>
        <end position="140"/>
    </location>
</feature>
<keyword evidence="2" id="KW-0547">Nucleotide-binding</keyword>
<evidence type="ECO:0000313" key="7">
    <source>
        <dbReference type="Proteomes" id="UP000258309"/>
    </source>
</evidence>
<dbReference type="InterPro" id="IPR041627">
    <property type="entry name" value="AAA_lid_6"/>
</dbReference>
<dbReference type="PRINTS" id="PR00819">
    <property type="entry name" value="CBXCFQXSUPER"/>
</dbReference>